<dbReference type="Pfam" id="PF00593">
    <property type="entry name" value="TonB_dep_Rec_b-barrel"/>
    <property type="match status" value="1"/>
</dbReference>
<comment type="similarity">
    <text evidence="8 9">Belongs to the TonB-dependent receptor family.</text>
</comment>
<dbReference type="SUPFAM" id="SSF49464">
    <property type="entry name" value="Carboxypeptidase regulatory domain-like"/>
    <property type="match status" value="1"/>
</dbReference>
<feature type="domain" description="TonB-dependent receptor plug" evidence="12">
    <location>
        <begin position="116"/>
        <end position="224"/>
    </location>
</feature>
<evidence type="ECO:0000256" key="7">
    <source>
        <dbReference type="ARBA" id="ARBA00023237"/>
    </source>
</evidence>
<evidence type="ECO:0000256" key="8">
    <source>
        <dbReference type="PROSITE-ProRule" id="PRU01360"/>
    </source>
</evidence>
<feature type="domain" description="TonB-dependent receptor-like beta-barrel" evidence="11">
    <location>
        <begin position="425"/>
        <end position="972"/>
    </location>
</feature>
<evidence type="ECO:0000256" key="3">
    <source>
        <dbReference type="ARBA" id="ARBA00022452"/>
    </source>
</evidence>
<dbReference type="NCBIfam" id="TIGR04057">
    <property type="entry name" value="SusC_RagA_signa"/>
    <property type="match status" value="1"/>
</dbReference>
<dbReference type="RefSeq" id="WP_121344473.1">
    <property type="nucleotide sequence ID" value="NZ_RBLG01000001.1"/>
</dbReference>
<keyword evidence="6 8" id="KW-0472">Membrane</keyword>
<feature type="chain" id="PRO_5019839320" evidence="10">
    <location>
        <begin position="22"/>
        <end position="1017"/>
    </location>
</feature>
<evidence type="ECO:0000313" key="13">
    <source>
        <dbReference type="EMBL" id="RKS55708.1"/>
    </source>
</evidence>
<dbReference type="Proteomes" id="UP000276282">
    <property type="component" value="Unassembled WGS sequence"/>
</dbReference>
<sequence>MNLKKFAIVLMVFFCHFTLIAQESFLLSGTISSESDQLTLPGVNVIVKGTNRGVVSDFDGNYEIDVVKGDVLQFTFLGFNTEEIIINEQKILNVSMSVDAQQLDETVVIGYGTRKKSHLTGAVSSVVNEDLDQLPVARIDDALVGQISGVNIQATQGEAGSAPTIRIRGTGSLTGSSDPLIVVDGLVVDNDFLGSLDMSEVESFDVLKDAASAAIYGSRGSNGVILITTKQGKEGKTVFSYQTYMGFKEARESDAYYFSVAKTAAAELAATGQLSNRTQYIQKIGIDRDYQDIIFDGGIIENHSLSARGGTEKTKFSISMGYLHDEGVLLTDDYKRYNLRLKLDTKVSDKFKMGGNLAPSYTNTRRFDGSTHDILRQSPWLPVYHDENSIQYVDRNVYPDVQIGDYAIQRHFDNYDLFGDGTLIDISDTSNTNPVAKVVERDRNDLKLKLYGNFYGEYKILDDLSIRANLSGDYQNTFRDRWQGVLSSRNGASDASYEVSNENRIHVASETYLSYDTTIGDHEIDALVGISFEKWDYEGSSSLGTGYSSDLIKTLSAATVATDIGSFIYSERFQSYFARVNYAYADKYLASVSFRRDGSSIFGAESKYGDFPAVSVGWDIAQEDFLRENNYVSNLKFRLSYGFTGNKDLDTNSDIIDLYPSLPLLGPASATIGGGLESAFIALNIANPDLKWERSKEINPGLDFGFFKNRLTGSVDYYKRTSDQLLLFNPVSSTTGFRNALVNIGEVVNSGLELELRTRNISTSKFKWSTTILGSMNDNELTDFADSNGQIQIVDDKRAAEWINLQGQPISSFYGWVVDEQIALENLQQPFFPIGAQAQDVYVKDLNGDGVIDDDDKTILGNPYPDLLWSLTNDFKIGNVDVSFLFQGSHGAEVRNMGDQYIFNHFNSGQDFVPATTPNQGFIKEKIFTNSVIQDASYVALRNVNIGYNLPENLTSKIGLTGLRIYAAGQNLKYWTADNYTGFNPESIDDTSATTYGYQRGGSPIYKTISIGLNADF</sequence>
<organism evidence="13 14">
    <name type="scientific">Gillisia mitskevichiae</name>
    <dbReference type="NCBI Taxonomy" id="270921"/>
    <lineage>
        <taxon>Bacteria</taxon>
        <taxon>Pseudomonadati</taxon>
        <taxon>Bacteroidota</taxon>
        <taxon>Flavobacteriia</taxon>
        <taxon>Flavobacteriales</taxon>
        <taxon>Flavobacteriaceae</taxon>
        <taxon>Gillisia</taxon>
    </lineage>
</organism>
<dbReference type="InterPro" id="IPR023996">
    <property type="entry name" value="TonB-dep_OMP_SusC/RagA"/>
</dbReference>
<dbReference type="NCBIfam" id="TIGR04056">
    <property type="entry name" value="OMP_RagA_SusC"/>
    <property type="match status" value="1"/>
</dbReference>
<name>A0A495PXU4_9FLAO</name>
<evidence type="ECO:0000256" key="6">
    <source>
        <dbReference type="ARBA" id="ARBA00023136"/>
    </source>
</evidence>
<protein>
    <submittedName>
        <fullName evidence="13">TonB-linked SusC/RagA family outer membrane protein</fullName>
    </submittedName>
</protein>
<evidence type="ECO:0000259" key="11">
    <source>
        <dbReference type="Pfam" id="PF00593"/>
    </source>
</evidence>
<evidence type="ECO:0000256" key="2">
    <source>
        <dbReference type="ARBA" id="ARBA00022448"/>
    </source>
</evidence>
<evidence type="ECO:0000256" key="1">
    <source>
        <dbReference type="ARBA" id="ARBA00004571"/>
    </source>
</evidence>
<dbReference type="InterPro" id="IPR036942">
    <property type="entry name" value="Beta-barrel_TonB_sf"/>
</dbReference>
<evidence type="ECO:0000256" key="9">
    <source>
        <dbReference type="RuleBase" id="RU003357"/>
    </source>
</evidence>
<reference evidence="13 14" key="1">
    <citation type="submission" date="2018-10" db="EMBL/GenBank/DDBJ databases">
        <title>Genomic Encyclopedia of Archaeal and Bacterial Type Strains, Phase II (KMG-II): from individual species to whole genera.</title>
        <authorList>
            <person name="Goeker M."/>
        </authorList>
    </citation>
    <scope>NUCLEOTIDE SEQUENCE [LARGE SCALE GENOMIC DNA]</scope>
    <source>
        <strain evidence="13 14">DSM 19839</strain>
    </source>
</reference>
<dbReference type="InterPro" id="IPR012910">
    <property type="entry name" value="Plug_dom"/>
</dbReference>
<keyword evidence="10" id="KW-0732">Signal</keyword>
<keyword evidence="3 8" id="KW-1134">Transmembrane beta strand</keyword>
<evidence type="ECO:0000259" key="12">
    <source>
        <dbReference type="Pfam" id="PF07715"/>
    </source>
</evidence>
<keyword evidence="2 8" id="KW-0813">Transport</keyword>
<dbReference type="Gene3D" id="2.170.130.10">
    <property type="entry name" value="TonB-dependent receptor, plug domain"/>
    <property type="match status" value="1"/>
</dbReference>
<dbReference type="EMBL" id="RBLG01000001">
    <property type="protein sequence ID" value="RKS55708.1"/>
    <property type="molecule type" value="Genomic_DNA"/>
</dbReference>
<dbReference type="InterPro" id="IPR039426">
    <property type="entry name" value="TonB-dep_rcpt-like"/>
</dbReference>
<dbReference type="GO" id="GO:0009279">
    <property type="term" value="C:cell outer membrane"/>
    <property type="evidence" value="ECO:0007669"/>
    <property type="project" value="UniProtKB-SubCell"/>
</dbReference>
<keyword evidence="7 8" id="KW-0998">Cell outer membrane</keyword>
<proteinExistence type="inferred from homology"/>
<dbReference type="Pfam" id="PF07715">
    <property type="entry name" value="Plug"/>
    <property type="match status" value="1"/>
</dbReference>
<accession>A0A495PXU4</accession>
<dbReference type="InterPro" id="IPR008969">
    <property type="entry name" value="CarboxyPept-like_regulatory"/>
</dbReference>
<evidence type="ECO:0000256" key="4">
    <source>
        <dbReference type="ARBA" id="ARBA00022692"/>
    </source>
</evidence>
<keyword evidence="4 8" id="KW-0812">Transmembrane</keyword>
<evidence type="ECO:0000313" key="14">
    <source>
        <dbReference type="Proteomes" id="UP000276282"/>
    </source>
</evidence>
<dbReference type="InterPro" id="IPR037066">
    <property type="entry name" value="Plug_dom_sf"/>
</dbReference>
<dbReference type="Gene3D" id="2.40.170.20">
    <property type="entry name" value="TonB-dependent receptor, beta-barrel domain"/>
    <property type="match status" value="1"/>
</dbReference>
<dbReference type="InterPro" id="IPR000531">
    <property type="entry name" value="Beta-barrel_TonB"/>
</dbReference>
<feature type="signal peptide" evidence="10">
    <location>
        <begin position="1"/>
        <end position="21"/>
    </location>
</feature>
<dbReference type="InterPro" id="IPR023997">
    <property type="entry name" value="TonB-dep_OMP_SusC/RagA_CS"/>
</dbReference>
<dbReference type="AlphaFoldDB" id="A0A495PXU4"/>
<comment type="subcellular location">
    <subcellularLocation>
        <location evidence="1 8">Cell outer membrane</location>
        <topology evidence="1 8">Multi-pass membrane protein</topology>
    </subcellularLocation>
</comment>
<evidence type="ECO:0000256" key="5">
    <source>
        <dbReference type="ARBA" id="ARBA00023077"/>
    </source>
</evidence>
<evidence type="ECO:0000256" key="10">
    <source>
        <dbReference type="SAM" id="SignalP"/>
    </source>
</evidence>
<gene>
    <name evidence="13" type="ORF">BC962_0677</name>
</gene>
<dbReference type="PROSITE" id="PS52016">
    <property type="entry name" value="TONB_DEPENDENT_REC_3"/>
    <property type="match status" value="1"/>
</dbReference>
<comment type="caution">
    <text evidence="13">The sequence shown here is derived from an EMBL/GenBank/DDBJ whole genome shotgun (WGS) entry which is preliminary data.</text>
</comment>
<keyword evidence="14" id="KW-1185">Reference proteome</keyword>
<dbReference type="SUPFAM" id="SSF56935">
    <property type="entry name" value="Porins"/>
    <property type="match status" value="1"/>
</dbReference>
<dbReference type="OrthoDB" id="9768177at2"/>
<dbReference type="Pfam" id="PF13715">
    <property type="entry name" value="CarbopepD_reg_2"/>
    <property type="match status" value="1"/>
</dbReference>
<keyword evidence="5 9" id="KW-0798">TonB box</keyword>